<dbReference type="Proteomes" id="UP000272490">
    <property type="component" value="Unassembled WGS sequence"/>
</dbReference>
<dbReference type="PANTHER" id="PTHR32387:SF0">
    <property type="entry name" value="PROTEIN NO VEIN"/>
    <property type="match status" value="1"/>
</dbReference>
<dbReference type="NCBIfam" id="NF047352">
    <property type="entry name" value="P_loop_sacsin"/>
    <property type="match status" value="1"/>
</dbReference>
<dbReference type="Gene3D" id="3.30.565.10">
    <property type="entry name" value="Histidine kinase-like ATPase, C-terminal domain"/>
    <property type="match status" value="1"/>
</dbReference>
<dbReference type="OrthoDB" id="9757917at2"/>
<sequence length="1286" mass="148787">MGKINYHAIYEKNKHDWFAMTEEPQKYEALLAGHYSDSNHFVYELLQNAEDVRASKVVIEYYCDKLVFYHNGKPFDEDDVRGVSSMLMGTKSRDDASTIGKFGMGFKSVFKYTYQPEIYSDEEGFIIQNYLLPKEVNNNWDFRKIKEEFNYSDGSKKVYVFANCEHLTKIIIPFNKIDSKGKLSYVSGNDVLDKLEGLSGEILLFLTYIQDLCWINKEVGKYAHITLSKDSKDENLITCRISGNNSDRKEDISKYLKYKDVFDHPEMKNAEVSVAYKVNSLAKNVNEINSSPIWVYFPTRDNTRLPFLIQGSFETAVSREKLMTPSDFNNVLFNRLGTLIAESMEDLGRRGLITQNFIRRIILATFQDEVENNTIPGLSKKITKVFKSKPLVPDANGHSRMASDLKIAVPFSLAEQANSVLWIDAFDGVGDFVALNAEHELRFTEYYSWLRDKLEIPVFSFKDWAQKLCEQPERTVSTTDGTLDELKTFYSFISEYQDNYYNNERTNSRAGVYEATIRGCLPGAWEYLREAPIVLNAENRMIPAYKDDMLQIYLSSSSKYRTILNSKIVSRHIAKDYHKLLSEGLKIAEFDNYQFVKEKVIQKYVESIDGGIGFEDVEDLKQIFSLFDEVDDADEVRQMLKDAYIIKVKNENENESREEFAKPETVYIEHSDEGIDLSVYYHPITLAYDDGEEDEDGNIIYTDSDELYDFGLQHIDTKYYETNGISISQLKKLGSVTTPIVEGNRCGRGHGDDYWDALGEFCPFINIDCLEDNLEYIETHIDSELAKKKSSEILKLLLIISKKLKGSIKRRQRNPYTKEETADLLETINAYKWLFDKSGKLYPPIELSRFDLDENIYDDIPINKHGFEILGFVEKDVDVKAETFEKVQALDRKDKKIVFRQLAKELGYDPDFFEKKQVQNNIPYLDDDVNNEVFDPISWISDEFPQHRVNDFENLTGHVRRQFFFADPVKYEKVMRQIRTSKSQKAVRAYTIGMYLNESGVNICQMCKKPSRHVDAVEIANFGIEMPQLNLSLCPYCARVYKELRDVSKDYFREKIRNAILELDVKKIEDDYKIEISKDEIIDFTQTHIAEVKEIIKLIDEYGVPESQNKDIDIEVHLKKQVKDEKTIGTDNLHDRVDVNILKEGDMVKNAKYGQGTIVNIDTIMNHIDVEFENAGRKTFEVPTCFEKGFLKLITKSDDANSYTSLEEHNEVKSNNQLTLVRYFTESGFEVIDKRDRGGALWVVGTRKQLEDTVNEAELIFNVEGTYCDGGRAVGYRKSWFTRSKK</sequence>
<comment type="caution">
    <text evidence="2">The sequence shown here is derived from an EMBL/GenBank/DDBJ whole genome shotgun (WGS) entry which is preliminary data.</text>
</comment>
<dbReference type="RefSeq" id="WP_128674133.1">
    <property type="nucleotide sequence ID" value="NZ_RRCO01000003.1"/>
</dbReference>
<protein>
    <recommendedName>
        <fullName evidence="1">Sacsin/Nov domain-containing protein</fullName>
    </recommendedName>
</protein>
<accession>A0A3P3QY66</accession>
<reference evidence="2 3" key="1">
    <citation type="submission" date="2018-11" db="EMBL/GenBank/DDBJ databases">
        <title>Genome sequencing of Lachnoanaerobaculum sp. KCOM 2030 (= ChDC B114).</title>
        <authorList>
            <person name="Kook J.-K."/>
            <person name="Park S.-N."/>
            <person name="Lim Y.K."/>
        </authorList>
    </citation>
    <scope>NUCLEOTIDE SEQUENCE [LARGE SCALE GENOMIC DNA]</scope>
    <source>
        <strain evidence="2 3">KCOM 2030</strain>
    </source>
</reference>
<dbReference type="EMBL" id="RRCO01000003">
    <property type="protein sequence ID" value="RRJ25499.1"/>
    <property type="molecule type" value="Genomic_DNA"/>
</dbReference>
<dbReference type="PANTHER" id="PTHR32387">
    <property type="entry name" value="WU:FJ29H11"/>
    <property type="match status" value="1"/>
</dbReference>
<evidence type="ECO:0000259" key="1">
    <source>
        <dbReference type="Pfam" id="PF25794"/>
    </source>
</evidence>
<dbReference type="InterPro" id="IPR058210">
    <property type="entry name" value="SACS/Nov_dom"/>
</dbReference>
<dbReference type="SUPFAM" id="SSF55874">
    <property type="entry name" value="ATPase domain of HSP90 chaperone/DNA topoisomerase II/histidine kinase"/>
    <property type="match status" value="1"/>
</dbReference>
<evidence type="ECO:0000313" key="3">
    <source>
        <dbReference type="Proteomes" id="UP000272490"/>
    </source>
</evidence>
<name>A0A3P3QY66_9FIRM</name>
<gene>
    <name evidence="2" type="ORF">EHV10_07640</name>
</gene>
<keyword evidence="3" id="KW-1185">Reference proteome</keyword>
<proteinExistence type="predicted"/>
<feature type="domain" description="Sacsin/Nov" evidence="1">
    <location>
        <begin position="34"/>
        <end position="211"/>
    </location>
</feature>
<dbReference type="Pfam" id="PF25794">
    <property type="entry name" value="SACS"/>
    <property type="match status" value="1"/>
</dbReference>
<dbReference type="InterPro" id="IPR052957">
    <property type="entry name" value="Auxin_embryo_med"/>
</dbReference>
<organism evidence="2 3">
    <name type="scientific">Lachnoanaerobaculum gingivalis</name>
    <dbReference type="NCBI Taxonomy" id="2490855"/>
    <lineage>
        <taxon>Bacteria</taxon>
        <taxon>Bacillati</taxon>
        <taxon>Bacillota</taxon>
        <taxon>Clostridia</taxon>
        <taxon>Lachnospirales</taxon>
        <taxon>Lachnospiraceae</taxon>
        <taxon>Lachnoanaerobaculum</taxon>
    </lineage>
</organism>
<dbReference type="InterPro" id="IPR036890">
    <property type="entry name" value="HATPase_C_sf"/>
</dbReference>
<evidence type="ECO:0000313" key="2">
    <source>
        <dbReference type="EMBL" id="RRJ25499.1"/>
    </source>
</evidence>